<dbReference type="EMBL" id="JAWQEG010003554">
    <property type="protein sequence ID" value="KAK3865600.1"/>
    <property type="molecule type" value="Genomic_DNA"/>
</dbReference>
<evidence type="ECO:0000313" key="2">
    <source>
        <dbReference type="EMBL" id="KAK3865600.1"/>
    </source>
</evidence>
<protein>
    <submittedName>
        <fullName evidence="2">Uncharacterized protein</fullName>
    </submittedName>
</protein>
<evidence type="ECO:0000313" key="3">
    <source>
        <dbReference type="Proteomes" id="UP001286313"/>
    </source>
</evidence>
<feature type="region of interest" description="Disordered" evidence="1">
    <location>
        <begin position="112"/>
        <end position="134"/>
    </location>
</feature>
<keyword evidence="3" id="KW-1185">Reference proteome</keyword>
<comment type="caution">
    <text evidence="2">The sequence shown here is derived from an EMBL/GenBank/DDBJ whole genome shotgun (WGS) entry which is preliminary data.</text>
</comment>
<dbReference type="Proteomes" id="UP001286313">
    <property type="component" value="Unassembled WGS sequence"/>
</dbReference>
<dbReference type="AlphaFoldDB" id="A0AAE1K8S9"/>
<organism evidence="2 3">
    <name type="scientific">Petrolisthes cinctipes</name>
    <name type="common">Flat porcelain crab</name>
    <dbReference type="NCBI Taxonomy" id="88211"/>
    <lineage>
        <taxon>Eukaryota</taxon>
        <taxon>Metazoa</taxon>
        <taxon>Ecdysozoa</taxon>
        <taxon>Arthropoda</taxon>
        <taxon>Crustacea</taxon>
        <taxon>Multicrustacea</taxon>
        <taxon>Malacostraca</taxon>
        <taxon>Eumalacostraca</taxon>
        <taxon>Eucarida</taxon>
        <taxon>Decapoda</taxon>
        <taxon>Pleocyemata</taxon>
        <taxon>Anomura</taxon>
        <taxon>Galatheoidea</taxon>
        <taxon>Porcellanidae</taxon>
        <taxon>Petrolisthes</taxon>
    </lineage>
</organism>
<accession>A0AAE1K8S9</accession>
<reference evidence="2" key="1">
    <citation type="submission" date="2023-10" db="EMBL/GenBank/DDBJ databases">
        <title>Genome assemblies of two species of porcelain crab, Petrolisthes cinctipes and Petrolisthes manimaculis (Anomura: Porcellanidae).</title>
        <authorList>
            <person name="Angst P."/>
        </authorList>
    </citation>
    <scope>NUCLEOTIDE SEQUENCE</scope>
    <source>
        <strain evidence="2">PB745_01</strain>
        <tissue evidence="2">Gill</tissue>
    </source>
</reference>
<gene>
    <name evidence="2" type="ORF">Pcinc_028810</name>
</gene>
<evidence type="ECO:0000256" key="1">
    <source>
        <dbReference type="SAM" id="MobiDB-lite"/>
    </source>
</evidence>
<sequence>MVLMHLLPCPALPLTRPKPSLPVPTPRCPHSTLFPIHAVTTPRCHHSTLSPLHAVLTPRCPHSTLFPLHAVPTPRCPHSTLSPLHAVPTPRCPTPPTPITLFNQSRSIPSFHSAQPLASQPKPTPLSPSHDFPRSLHSPVTVQAVLHNYIGV</sequence>
<name>A0AAE1K8S9_PETCI</name>
<proteinExistence type="predicted"/>